<evidence type="ECO:0000256" key="1">
    <source>
        <dbReference type="ARBA" id="ARBA00004514"/>
    </source>
</evidence>
<sequence length="108" mass="12799">MFRVRKIHAGPNDNDLIVNIPRNRTVAQLREYINSEWQIPPEHQKLYYQGKELVDGHKIIEYSIQRNHIIQLMVKSKNDVENDVKSCLNFESSLMKILKIPSMIRKKI</sequence>
<comment type="subcellular location">
    <subcellularLocation>
        <location evidence="1">Cytoplasm</location>
        <location evidence="1">Cytosol</location>
    </subcellularLocation>
</comment>
<dbReference type="GO" id="GO:0071816">
    <property type="term" value="P:tail-anchored membrane protein insertion into ER membrane"/>
    <property type="evidence" value="ECO:0007669"/>
    <property type="project" value="TreeGrafter"/>
</dbReference>
<dbReference type="InterPro" id="IPR047154">
    <property type="entry name" value="UBL4A-like"/>
</dbReference>
<dbReference type="GO" id="GO:0071818">
    <property type="term" value="C:BAT3 complex"/>
    <property type="evidence" value="ECO:0007669"/>
    <property type="project" value="TreeGrafter"/>
</dbReference>
<feature type="domain" description="Ubiquitin-like" evidence="3">
    <location>
        <begin position="1"/>
        <end position="79"/>
    </location>
</feature>
<name>A0AAW1UE07_9CUCU</name>
<organism evidence="4 5">
    <name type="scientific">Henosepilachna vigintioctopunctata</name>
    <dbReference type="NCBI Taxonomy" id="420089"/>
    <lineage>
        <taxon>Eukaryota</taxon>
        <taxon>Metazoa</taxon>
        <taxon>Ecdysozoa</taxon>
        <taxon>Arthropoda</taxon>
        <taxon>Hexapoda</taxon>
        <taxon>Insecta</taxon>
        <taxon>Pterygota</taxon>
        <taxon>Neoptera</taxon>
        <taxon>Endopterygota</taxon>
        <taxon>Coleoptera</taxon>
        <taxon>Polyphaga</taxon>
        <taxon>Cucujiformia</taxon>
        <taxon>Coccinelloidea</taxon>
        <taxon>Coccinellidae</taxon>
        <taxon>Epilachninae</taxon>
        <taxon>Epilachnini</taxon>
        <taxon>Henosepilachna</taxon>
    </lineage>
</organism>
<dbReference type="GO" id="GO:0006620">
    <property type="term" value="P:post-translational protein targeting to endoplasmic reticulum membrane"/>
    <property type="evidence" value="ECO:0007669"/>
    <property type="project" value="InterPro"/>
</dbReference>
<dbReference type="AlphaFoldDB" id="A0AAW1UE07"/>
<dbReference type="EMBL" id="JARQZJ010000066">
    <property type="protein sequence ID" value="KAK9880898.1"/>
    <property type="molecule type" value="Genomic_DNA"/>
</dbReference>
<evidence type="ECO:0000313" key="5">
    <source>
        <dbReference type="Proteomes" id="UP001431783"/>
    </source>
</evidence>
<dbReference type="InterPro" id="IPR000626">
    <property type="entry name" value="Ubiquitin-like_dom"/>
</dbReference>
<keyword evidence="5" id="KW-1185">Reference proteome</keyword>
<dbReference type="PROSITE" id="PS50053">
    <property type="entry name" value="UBIQUITIN_2"/>
    <property type="match status" value="1"/>
</dbReference>
<dbReference type="PANTHER" id="PTHR46555">
    <property type="entry name" value="UBIQUITIN-LIKE PROTEIN 4A"/>
    <property type="match status" value="1"/>
</dbReference>
<evidence type="ECO:0000313" key="4">
    <source>
        <dbReference type="EMBL" id="KAK9880898.1"/>
    </source>
</evidence>
<dbReference type="GO" id="GO:0051087">
    <property type="term" value="F:protein-folding chaperone binding"/>
    <property type="evidence" value="ECO:0007669"/>
    <property type="project" value="TreeGrafter"/>
</dbReference>
<gene>
    <name evidence="4" type="ORF">WA026_013229</name>
</gene>
<accession>A0AAW1UE07</accession>
<dbReference type="Pfam" id="PF00240">
    <property type="entry name" value="ubiquitin"/>
    <property type="match status" value="1"/>
</dbReference>
<keyword evidence="2" id="KW-0963">Cytoplasm</keyword>
<proteinExistence type="predicted"/>
<dbReference type="Gene3D" id="3.10.20.90">
    <property type="entry name" value="Phosphatidylinositol 3-kinase Catalytic Subunit, Chain A, domain 1"/>
    <property type="match status" value="1"/>
</dbReference>
<dbReference type="Proteomes" id="UP001431783">
    <property type="component" value="Unassembled WGS sequence"/>
</dbReference>
<dbReference type="SMART" id="SM00213">
    <property type="entry name" value="UBQ"/>
    <property type="match status" value="1"/>
</dbReference>
<reference evidence="4 5" key="1">
    <citation type="submission" date="2023-03" db="EMBL/GenBank/DDBJ databases">
        <title>Genome insight into feeding habits of ladybird beetles.</title>
        <authorList>
            <person name="Li H.-S."/>
            <person name="Huang Y.-H."/>
            <person name="Pang H."/>
        </authorList>
    </citation>
    <scope>NUCLEOTIDE SEQUENCE [LARGE SCALE GENOMIC DNA]</scope>
    <source>
        <strain evidence="4">SYSU_2023b</strain>
        <tissue evidence="4">Whole body</tissue>
    </source>
</reference>
<evidence type="ECO:0000259" key="3">
    <source>
        <dbReference type="PROSITE" id="PS50053"/>
    </source>
</evidence>
<evidence type="ECO:0000256" key="2">
    <source>
        <dbReference type="ARBA" id="ARBA00022490"/>
    </source>
</evidence>
<dbReference type="PANTHER" id="PTHR46555:SF1">
    <property type="entry name" value="UBIQUITIN-LIKE PROTEIN 4A"/>
    <property type="match status" value="1"/>
</dbReference>
<protein>
    <recommendedName>
        <fullName evidence="3">Ubiquitin-like domain-containing protein</fullName>
    </recommendedName>
</protein>
<dbReference type="SUPFAM" id="SSF54236">
    <property type="entry name" value="Ubiquitin-like"/>
    <property type="match status" value="1"/>
</dbReference>
<dbReference type="InterPro" id="IPR029071">
    <property type="entry name" value="Ubiquitin-like_domsf"/>
</dbReference>
<comment type="caution">
    <text evidence="4">The sequence shown here is derived from an EMBL/GenBank/DDBJ whole genome shotgun (WGS) entry which is preliminary data.</text>
</comment>